<dbReference type="InterPro" id="IPR027443">
    <property type="entry name" value="IPNS-like_sf"/>
</dbReference>
<dbReference type="PANTHER" id="PTHR47990">
    <property type="entry name" value="2-OXOGLUTARATE (2OG) AND FE(II)-DEPENDENT OXYGENASE SUPERFAMILY PROTEIN-RELATED"/>
    <property type="match status" value="1"/>
</dbReference>
<dbReference type="InterPro" id="IPR044861">
    <property type="entry name" value="IPNS-like_FE2OG_OXY"/>
</dbReference>
<evidence type="ECO:0000313" key="4">
    <source>
        <dbReference type="EMBL" id="CAE0414968.1"/>
    </source>
</evidence>
<accession>A0A7S3L7Y9</accession>
<evidence type="ECO:0000259" key="3">
    <source>
        <dbReference type="PROSITE" id="PS51471"/>
    </source>
</evidence>
<feature type="domain" description="Fe2OG dioxygenase" evidence="3">
    <location>
        <begin position="190"/>
        <end position="330"/>
    </location>
</feature>
<name>A0A7S3L7Y9_9STRA</name>
<evidence type="ECO:0000256" key="2">
    <source>
        <dbReference type="SAM" id="MobiDB-lite"/>
    </source>
</evidence>
<dbReference type="SUPFAM" id="SSF51197">
    <property type="entry name" value="Clavaminate synthase-like"/>
    <property type="match status" value="1"/>
</dbReference>
<organism evidence="4">
    <name type="scientific">Amphora coffeiformis</name>
    <dbReference type="NCBI Taxonomy" id="265554"/>
    <lineage>
        <taxon>Eukaryota</taxon>
        <taxon>Sar</taxon>
        <taxon>Stramenopiles</taxon>
        <taxon>Ochrophyta</taxon>
        <taxon>Bacillariophyta</taxon>
        <taxon>Bacillariophyceae</taxon>
        <taxon>Bacillariophycidae</taxon>
        <taxon>Thalassiophysales</taxon>
        <taxon>Catenulaceae</taxon>
        <taxon>Amphora</taxon>
    </lineage>
</organism>
<dbReference type="InterPro" id="IPR050231">
    <property type="entry name" value="Iron_ascorbate_oxido_reductase"/>
</dbReference>
<dbReference type="EMBL" id="HBIM01015360">
    <property type="protein sequence ID" value="CAE0414968.1"/>
    <property type="molecule type" value="Transcribed_RNA"/>
</dbReference>
<protein>
    <recommendedName>
        <fullName evidence="3">Fe2OG dioxygenase domain-containing protein</fullName>
    </recommendedName>
</protein>
<dbReference type="GO" id="GO:0046872">
    <property type="term" value="F:metal ion binding"/>
    <property type="evidence" value="ECO:0007669"/>
    <property type="project" value="UniProtKB-KW"/>
</dbReference>
<reference evidence="4" key="1">
    <citation type="submission" date="2021-01" db="EMBL/GenBank/DDBJ databases">
        <authorList>
            <person name="Corre E."/>
            <person name="Pelletier E."/>
            <person name="Niang G."/>
            <person name="Scheremetjew M."/>
            <person name="Finn R."/>
            <person name="Kale V."/>
            <person name="Holt S."/>
            <person name="Cochrane G."/>
            <person name="Meng A."/>
            <person name="Brown T."/>
            <person name="Cohen L."/>
        </authorList>
    </citation>
    <scope>NUCLEOTIDE SEQUENCE</scope>
    <source>
        <strain evidence="4">CCMP127</strain>
    </source>
</reference>
<comment type="similarity">
    <text evidence="1">Belongs to the iron/ascorbate-dependent oxidoreductase family.</text>
</comment>
<keyword evidence="1" id="KW-0560">Oxidoreductase</keyword>
<feature type="compositionally biased region" description="Basic and acidic residues" evidence="2">
    <location>
        <begin position="125"/>
        <end position="134"/>
    </location>
</feature>
<dbReference type="Pfam" id="PF03171">
    <property type="entry name" value="2OG-FeII_Oxy"/>
    <property type="match status" value="1"/>
</dbReference>
<feature type="region of interest" description="Disordered" evidence="2">
    <location>
        <begin position="101"/>
        <end position="139"/>
    </location>
</feature>
<dbReference type="InterPro" id="IPR005123">
    <property type="entry name" value="Oxoglu/Fe-dep_dioxygenase_dom"/>
</dbReference>
<sequence>MTTDQQRPCTCSSPPPLVDLTDFFFSSSNETNRKHNNEDIASSSCNDPRDVLLQNLSRYGWSHVRIISKNTLSGTNTNSTTSLLQQTPLEWKGRLVSMFPKHEERRSTPGVTYRQAESGAPGTVEPKESLEVQRQRPSQRQQQQLQGILAELLDFTDLLHQVACSVRMALNFPTNVLLDEEEENNCDTAPVDLMRVFYYDTVNASPLTKDDDSPPPVLGSSEHTDWGSLTVVWQDQVGGLQTFCHACEKFHNVTTPRSSKDDDNNDAAWDFVVHVGDLTSICLGLALMKHEKNHTTSESSLSSVAWPSPKHRVVSPTEQRRLSLVYFAYPPACASMQSIQNDLDEWCRTTLSSPVSDSSNSCQILRVPWEDYYLLRDQSSHGQDDNDPRAMYQTIAALPVDAVLQEKWNQVQR</sequence>
<dbReference type="Gene3D" id="2.60.120.330">
    <property type="entry name" value="B-lactam Antibiotic, Isopenicillin N Synthase, Chain"/>
    <property type="match status" value="1"/>
</dbReference>
<proteinExistence type="inferred from homology"/>
<gene>
    <name evidence="4" type="ORF">ACOF00016_LOCUS12133</name>
</gene>
<dbReference type="PROSITE" id="PS51471">
    <property type="entry name" value="FE2OG_OXY"/>
    <property type="match status" value="1"/>
</dbReference>
<dbReference type="AlphaFoldDB" id="A0A7S3L7Y9"/>
<keyword evidence="1" id="KW-0408">Iron</keyword>
<keyword evidence="1" id="KW-0479">Metal-binding</keyword>
<evidence type="ECO:0000256" key="1">
    <source>
        <dbReference type="RuleBase" id="RU003682"/>
    </source>
</evidence>
<dbReference type="GO" id="GO:0016491">
    <property type="term" value="F:oxidoreductase activity"/>
    <property type="evidence" value="ECO:0007669"/>
    <property type="project" value="UniProtKB-KW"/>
</dbReference>